<comment type="caution">
    <text evidence="3">The sequence shown here is derived from an EMBL/GenBank/DDBJ whole genome shotgun (WGS) entry which is preliminary data.</text>
</comment>
<feature type="domain" description="Arrestin-like N-terminal" evidence="2">
    <location>
        <begin position="37"/>
        <end position="172"/>
    </location>
</feature>
<feature type="compositionally biased region" description="Low complexity" evidence="1">
    <location>
        <begin position="1587"/>
        <end position="1603"/>
    </location>
</feature>
<name>A0A2U1J3J3_SMIAN</name>
<evidence type="ECO:0000256" key="1">
    <source>
        <dbReference type="SAM" id="MobiDB-lite"/>
    </source>
</evidence>
<evidence type="ECO:0000313" key="4">
    <source>
        <dbReference type="Proteomes" id="UP000245591"/>
    </source>
</evidence>
<feature type="compositionally biased region" description="Low complexity" evidence="1">
    <location>
        <begin position="638"/>
        <end position="647"/>
    </location>
</feature>
<dbReference type="InterPro" id="IPR011021">
    <property type="entry name" value="Arrestin-like_N"/>
</dbReference>
<reference evidence="3 4" key="1">
    <citation type="journal article" date="2018" name="MBio">
        <title>Comparative Genomics Reveals the Core Gene Toolbox for the Fungus-Insect Symbiosis.</title>
        <authorList>
            <person name="Wang Y."/>
            <person name="Stata M."/>
            <person name="Wang W."/>
            <person name="Stajich J.E."/>
            <person name="White M.M."/>
            <person name="Moncalvo J.M."/>
        </authorList>
    </citation>
    <scope>NUCLEOTIDE SEQUENCE [LARGE SCALE GENOMIC DNA]</scope>
    <source>
        <strain evidence="3 4">AUS-126-30</strain>
    </source>
</reference>
<feature type="region of interest" description="Disordered" evidence="1">
    <location>
        <begin position="634"/>
        <end position="653"/>
    </location>
</feature>
<evidence type="ECO:0000259" key="2">
    <source>
        <dbReference type="Pfam" id="PF00339"/>
    </source>
</evidence>
<feature type="compositionally biased region" description="Low complexity" evidence="1">
    <location>
        <begin position="1449"/>
        <end position="1464"/>
    </location>
</feature>
<sequence>MKSIVAIIPDSKVLFASLLCTEYSTNNDISELPPGSNMINGKVKINIRSEPEKFKSLVIQFIQSIITPENNQKEQISSINNIVSKNNPDSFDTTIKEKNNYIRANQTSKVIVQNSLFGYLLTEERKNILFEPGEHTFPFNLNIPRSTLPSITTGIVSIRHCIKVILKRPSFKKPITTFIEIRVLPSTIQDFAYLRRSYHIPTIISKNTTVSKIVEDEPPDTPNKQLFNPIYGHLHNKQYKDFNDHKIQYKDDLNSTITNNTSEIEISNNNNTKIQSQSFDPFKKHKDYEFEHIDDNSLEFDFVLKGIGKITISTSKVINTEYSKYDSNSLDERDLETLDFHILATLETGANIKNLEIFFQFAEYIKYNPTLSSSTFSLFGNKKQKSDLSKKIIFNKNVVLSNTHSSCCKHNILQSNDEYYPNLSPNYLPQTFLSNSSENFIPGNNSLSFFSDIQPDSKSIEPQLCQCNDNRNILIHPNKNSYWMKYTDTINVHWINSSLLNSTSTTSTRDYNDKFSESIIACNEIKPMFSGTISVPLPTRPNEKLNYDINSILLNIQHHLTISVQCHASKSSDTTNNGINSQNKKNKNTFKNDPFLGNGTSYSLFKKKKIIVTPIFPNSFSLKEKKDSLQVLKESNNEKSSNTTNNSLFKQSRDNVNSSSFSLQKQQRFYSIGENLNKTDLGTLNSPNSITLQKNPSFQLSLKSNLSILDPNKIDYFHNSILDSSFSSISEYPINNSFVSNTDSNKSESQNFVNNKSTSIILLHDINTKNSPEKILDSLSQSFKEKIFNNSSAAPDYIIGKKLSCVEDSESNESIRISGETVNDENLETKNHAKYFIFKENGNSNLEKNLLQVNNNQKQQLKNYSTSPTESKTTKMNIKNNPSKRISIDLMLGNVNKTESNNKNKRSSLDSMDNTKVESFSKNINTDRGFQEIPQTIEKTFYKDNKKEGTSYSTKQVYEYGNKDTKNRDIGSNVDENSNSEIDLILQQEILRNQKRQNYLNSEPGQFEKRISFTVNSFSPYNQNNYRKSETSFKNVGKQKNLLEFQNNEEKKLENYFLNGDAFNNPPQSNFTTSTVYETANSTISLKTDNTQDTKTNSRFSNKNAGKVDFGTNYAQKTFNSNTEAGLNLGEKRLFINTQKEILKQGKDIGNTISKQNSPNTIYRHPGEKVSKIIEKIESQKRGSDVSVNKLESSKIEKENRMSLPTPTTQKHVEKYDKAFNQYKVYNRSMNSILSYTKPKGTGIKDISGKNINVFKNVQNINSLVLSDPNLTKTNEQDVKESQSFILYRKLSNSVKPSGESSRKSSIVIPKFLDKYKNKLESENKESLKDTLIEKDLLKSNPSLVKYAKLVSTGINLERINPKRNYMDKQKMSNSGNINAFGFRTSDEIVTRLQNTSLFQKQKSYGKPIGNGLMNSDAIKSVENLDIFKIKQDQRPSTSHVPLGGQLYKTKSNNNTDQNTDSSQIYHSHGSHYSNLENQIKATQRFGIKRLSRRSIFGNKNMSNRNSFKGLNPNSDDLFADFIKTLVENNNGCNLDFLQDVNKILEQPKSSRRNTKVYSNDDERRLSLLLKSMRNSRNMDNTRKRNSINFIKKNKSNSVSKNKNIPKRSQSEQKHKDKTSKHQSRKSKHVSFESSFVGKDNTSVFSIEKNENFSSNIVLSSRKSLEVIKKQLGYDESFVQLNKETVDQDYNQNTFENQNVITHISEVFPAFENSAYEENGDIDNNIVKEKVDLGFHGFEDILSYYTSEKIKGSEPNDETREEYEKQIILEEFKNNDSIPDSFQGIAGDNVNNGEYGFVVINKIPGKENSQSSGKSIQSSFKIKEIRPASNHSSILLENGGLVYYKDYVFVEEDYSIPMYTFKKSHHFRIFSKNKDTHKYEKEETKGGNTSLGSHNPVNMFWSHLFYKLGLKKKSKNSTSGYKDLEFAFDYYVENFNDQKGSYRSSVSSNGYIIINKTHI</sequence>
<feature type="region of interest" description="Disordered" evidence="1">
    <location>
        <begin position="1436"/>
        <end position="1469"/>
    </location>
</feature>
<gene>
    <name evidence="3" type="ORF">BB558_004364</name>
</gene>
<keyword evidence="4" id="KW-1185">Reference proteome</keyword>
<dbReference type="SUPFAM" id="SSF81296">
    <property type="entry name" value="E set domains"/>
    <property type="match status" value="1"/>
</dbReference>
<evidence type="ECO:0000313" key="3">
    <source>
        <dbReference type="EMBL" id="PVZ99608.1"/>
    </source>
</evidence>
<feature type="compositionally biased region" description="Basic residues" evidence="1">
    <location>
        <begin position="1616"/>
        <end position="1629"/>
    </location>
</feature>
<dbReference type="EMBL" id="MBFU01000418">
    <property type="protein sequence ID" value="PVZ99608.1"/>
    <property type="molecule type" value="Genomic_DNA"/>
</dbReference>
<dbReference type="InterPro" id="IPR014756">
    <property type="entry name" value="Ig_E-set"/>
</dbReference>
<accession>A0A2U1J3J3</accession>
<organism evidence="3 4">
    <name type="scientific">Smittium angustum</name>
    <dbReference type="NCBI Taxonomy" id="133377"/>
    <lineage>
        <taxon>Eukaryota</taxon>
        <taxon>Fungi</taxon>
        <taxon>Fungi incertae sedis</taxon>
        <taxon>Zoopagomycota</taxon>
        <taxon>Kickxellomycotina</taxon>
        <taxon>Harpellomycetes</taxon>
        <taxon>Harpellales</taxon>
        <taxon>Legeriomycetaceae</taxon>
        <taxon>Smittium</taxon>
    </lineage>
</organism>
<protein>
    <recommendedName>
        <fullName evidence="2">Arrestin-like N-terminal domain-containing protein</fullName>
    </recommendedName>
</protein>
<dbReference type="Pfam" id="PF00339">
    <property type="entry name" value="Arrestin_N"/>
    <property type="match status" value="1"/>
</dbReference>
<dbReference type="Proteomes" id="UP000245591">
    <property type="component" value="Unassembled WGS sequence"/>
</dbReference>
<feature type="compositionally biased region" description="Polar residues" evidence="1">
    <location>
        <begin position="571"/>
        <end position="583"/>
    </location>
</feature>
<feature type="region of interest" description="Disordered" evidence="1">
    <location>
        <begin position="571"/>
        <end position="592"/>
    </location>
</feature>
<proteinExistence type="predicted"/>
<feature type="region of interest" description="Disordered" evidence="1">
    <location>
        <begin position="1571"/>
        <end position="1633"/>
    </location>
</feature>